<evidence type="ECO:0000256" key="1">
    <source>
        <dbReference type="SAM" id="MobiDB-lite"/>
    </source>
</evidence>
<feature type="transmembrane region" description="Helical" evidence="2">
    <location>
        <begin position="76"/>
        <end position="96"/>
    </location>
</feature>
<proteinExistence type="predicted"/>
<feature type="transmembrane region" description="Helical" evidence="2">
    <location>
        <begin position="181"/>
        <end position="201"/>
    </location>
</feature>
<dbReference type="EMBL" id="SDKC01000001">
    <property type="protein sequence ID" value="RXS76383.1"/>
    <property type="molecule type" value="Genomic_DNA"/>
</dbReference>
<feature type="transmembrane region" description="Helical" evidence="2">
    <location>
        <begin position="21"/>
        <end position="48"/>
    </location>
</feature>
<keyword evidence="4" id="KW-1185">Reference proteome</keyword>
<feature type="compositionally biased region" description="Acidic residues" evidence="1">
    <location>
        <begin position="239"/>
        <end position="251"/>
    </location>
</feature>
<evidence type="ECO:0000313" key="4">
    <source>
        <dbReference type="Proteomes" id="UP000290106"/>
    </source>
</evidence>
<dbReference type="InterPro" id="IPR006938">
    <property type="entry name" value="DUF624"/>
</dbReference>
<dbReference type="Proteomes" id="UP000290106">
    <property type="component" value="Unassembled WGS sequence"/>
</dbReference>
<dbReference type="Pfam" id="PF04854">
    <property type="entry name" value="DUF624"/>
    <property type="match status" value="1"/>
</dbReference>
<organism evidence="3 4">
    <name type="scientific">Blautia faecicola</name>
    <dbReference type="NCBI Taxonomy" id="2509240"/>
    <lineage>
        <taxon>Bacteria</taxon>
        <taxon>Bacillati</taxon>
        <taxon>Bacillota</taxon>
        <taxon>Clostridia</taxon>
        <taxon>Lachnospirales</taxon>
        <taxon>Lachnospiraceae</taxon>
        <taxon>Blautia</taxon>
    </lineage>
</organism>
<reference evidence="3 4" key="1">
    <citation type="submission" date="2019-01" db="EMBL/GenBank/DDBJ databases">
        <title>Blautia sp. nov. KGMB01111 isolated human feces.</title>
        <authorList>
            <person name="Park J.-E."/>
            <person name="Kim J.-S."/>
            <person name="Park S.-H."/>
        </authorList>
    </citation>
    <scope>NUCLEOTIDE SEQUENCE [LARGE SCALE GENOMIC DNA]</scope>
    <source>
        <strain evidence="3 4">KGMB01111</strain>
    </source>
</reference>
<dbReference type="OrthoDB" id="9814991at2"/>
<comment type="caution">
    <text evidence="3">The sequence shown here is derived from an EMBL/GenBank/DDBJ whole genome shotgun (WGS) entry which is preliminary data.</text>
</comment>
<keyword evidence="2" id="KW-0472">Membrane</keyword>
<name>A0A4Q1RKT2_9FIRM</name>
<feature type="compositionally biased region" description="Basic and acidic residues" evidence="1">
    <location>
        <begin position="213"/>
        <end position="225"/>
    </location>
</feature>
<protein>
    <submittedName>
        <fullName evidence="3">DUF624 domain-containing protein</fullName>
    </submittedName>
</protein>
<dbReference type="RefSeq" id="WP_129259024.1">
    <property type="nucleotide sequence ID" value="NZ_SDKC01000001.1"/>
</dbReference>
<sequence>MNNIFNPDNKFFSFMGRVADLMILNLLCIVCCIPVVTAGPAIAAMYYITLKMARNEESYVVKGFFHSFKQNLKQGIVIQIIMLLLGIVLAFDLYFCRMMSGQGAVYRIFSYIFVAALFVYAMLFLWIYPVLAKFFNTTKNLFRNSILMSIRHLPYTILMMVITAAPVLLGIFVAQAFPFMILFYIMLGFATVAYMNSRFFVKLFDNYIPEDAGKDTEENGEEKAIDTSVFSNLHPTELPVEDEKENEDETH</sequence>
<feature type="transmembrane region" description="Helical" evidence="2">
    <location>
        <begin position="152"/>
        <end position="174"/>
    </location>
</feature>
<evidence type="ECO:0000256" key="2">
    <source>
        <dbReference type="SAM" id="Phobius"/>
    </source>
</evidence>
<feature type="region of interest" description="Disordered" evidence="1">
    <location>
        <begin position="213"/>
        <end position="251"/>
    </location>
</feature>
<accession>A0A4Q1RKT2</accession>
<evidence type="ECO:0000313" key="3">
    <source>
        <dbReference type="EMBL" id="RXS76383.1"/>
    </source>
</evidence>
<dbReference type="AlphaFoldDB" id="A0A4Q1RKT2"/>
<keyword evidence="2" id="KW-0812">Transmembrane</keyword>
<keyword evidence="2" id="KW-1133">Transmembrane helix</keyword>
<feature type="transmembrane region" description="Helical" evidence="2">
    <location>
        <begin position="108"/>
        <end position="132"/>
    </location>
</feature>
<gene>
    <name evidence="3" type="ORF">ETP43_15045</name>
</gene>